<dbReference type="Pfam" id="PF00005">
    <property type="entry name" value="ABC_tran"/>
    <property type="match status" value="1"/>
</dbReference>
<sequence>MSGEHVPAVRAAGIEKSFGTEGVLDGIDLSVAGNEILVLLGPNGVGKTVLLECLAGSSRPTKGDVEIFGRDVSEDGGRNLSFLLQDTMAIETLTGRENIDFYRRMHPGFTDRWEQYLDRLDLSEDLDKAVDDYSAGMTRKLELSLTMSVDAPLYLLDEPTAGVDLSMIQRFHDIILDRYDGGSTFVITSHRPLDAELADRLAFMRDGTITAVGAPSELMDAVPPVIRVSGSGAMRTAESFVRGGRLFRTGATARGFLKPDVEFEELEAAVDTDVEGVRIERDDATHTDLFNFYVHVVEPQRTSGGTPNDDSIEAVVEP</sequence>
<keyword evidence="1" id="KW-0547">Nucleotide-binding</keyword>
<dbReference type="InterPro" id="IPR027417">
    <property type="entry name" value="P-loop_NTPase"/>
</dbReference>
<dbReference type="PANTHER" id="PTHR43613">
    <property type="entry name" value="ABC TRANSPORTER, ATP-BINDING PROTEIN"/>
    <property type="match status" value="1"/>
</dbReference>
<dbReference type="PROSITE" id="PS50893">
    <property type="entry name" value="ABC_TRANSPORTER_2"/>
    <property type="match status" value="1"/>
</dbReference>
<evidence type="ECO:0000259" key="3">
    <source>
        <dbReference type="PROSITE" id="PS50893"/>
    </source>
</evidence>
<dbReference type="Gene3D" id="3.40.50.300">
    <property type="entry name" value="P-loop containing nucleotide triphosphate hydrolases"/>
    <property type="match status" value="1"/>
</dbReference>
<gene>
    <name evidence="4" type="ORF">DV733_15235</name>
</gene>
<dbReference type="SMART" id="SM00382">
    <property type="entry name" value="AAA"/>
    <property type="match status" value="1"/>
</dbReference>
<organism evidence="4 5">
    <name type="scientific">Halapricum salinum</name>
    <dbReference type="NCBI Taxonomy" id="1457250"/>
    <lineage>
        <taxon>Archaea</taxon>
        <taxon>Methanobacteriati</taxon>
        <taxon>Methanobacteriota</taxon>
        <taxon>Stenosarchaea group</taxon>
        <taxon>Halobacteria</taxon>
        <taxon>Halobacteriales</taxon>
        <taxon>Haloarculaceae</taxon>
        <taxon>Halapricum</taxon>
    </lineage>
</organism>
<keyword evidence="5" id="KW-1185">Reference proteome</keyword>
<evidence type="ECO:0000256" key="2">
    <source>
        <dbReference type="ARBA" id="ARBA00022840"/>
    </source>
</evidence>
<dbReference type="GO" id="GO:0005524">
    <property type="term" value="F:ATP binding"/>
    <property type="evidence" value="ECO:0007669"/>
    <property type="project" value="UniProtKB-KW"/>
</dbReference>
<evidence type="ECO:0000313" key="5">
    <source>
        <dbReference type="Proteomes" id="UP000296706"/>
    </source>
</evidence>
<dbReference type="OrthoDB" id="7896at2157"/>
<dbReference type="Proteomes" id="UP000296706">
    <property type="component" value="Chromosome"/>
</dbReference>
<dbReference type="GeneID" id="39849241"/>
<dbReference type="RefSeq" id="WP_079979363.1">
    <property type="nucleotide sequence ID" value="NZ_CP031310.1"/>
</dbReference>
<dbReference type="KEGG" id="hsn:DV733_15235"/>
<evidence type="ECO:0000313" key="4">
    <source>
        <dbReference type="EMBL" id="QCC52501.1"/>
    </source>
</evidence>
<protein>
    <submittedName>
        <fullName evidence="4">ABC transporter ATP-binding protein</fullName>
    </submittedName>
</protein>
<dbReference type="STRING" id="1457250.GCA_000755225_01921"/>
<evidence type="ECO:0000256" key="1">
    <source>
        <dbReference type="ARBA" id="ARBA00022741"/>
    </source>
</evidence>
<dbReference type="PANTHER" id="PTHR43613:SF1">
    <property type="entry name" value="ABC TRANSPORTER, ATP-BINDING PROTEIN"/>
    <property type="match status" value="1"/>
</dbReference>
<dbReference type="EMBL" id="CP031310">
    <property type="protein sequence ID" value="QCC52501.1"/>
    <property type="molecule type" value="Genomic_DNA"/>
</dbReference>
<dbReference type="SUPFAM" id="SSF52540">
    <property type="entry name" value="P-loop containing nucleoside triphosphate hydrolases"/>
    <property type="match status" value="1"/>
</dbReference>
<dbReference type="InterPro" id="IPR003439">
    <property type="entry name" value="ABC_transporter-like_ATP-bd"/>
</dbReference>
<name>A0A4D6HFX8_9EURY</name>
<reference evidence="4 5" key="1">
    <citation type="journal article" date="2019" name="Nat. Commun.">
        <title>A new type of DNA phosphorothioation-based antiviral system in archaea.</title>
        <authorList>
            <person name="Xiong L."/>
            <person name="Liu S."/>
            <person name="Chen S."/>
            <person name="Xiao Y."/>
            <person name="Zhu B."/>
            <person name="Gao Y."/>
            <person name="Zhang Y."/>
            <person name="Chen B."/>
            <person name="Luo J."/>
            <person name="Deng Z."/>
            <person name="Chen X."/>
            <person name="Wang L."/>
            <person name="Chen S."/>
        </authorList>
    </citation>
    <scope>NUCLEOTIDE SEQUENCE [LARGE SCALE GENOMIC DNA]</scope>
    <source>
        <strain evidence="4 5">CBA1105</strain>
    </source>
</reference>
<dbReference type="AlphaFoldDB" id="A0A4D6HFX8"/>
<dbReference type="InterPro" id="IPR003593">
    <property type="entry name" value="AAA+_ATPase"/>
</dbReference>
<accession>A0A4D6HFX8</accession>
<dbReference type="CDD" id="cd03230">
    <property type="entry name" value="ABC_DR_subfamily_A"/>
    <property type="match status" value="1"/>
</dbReference>
<keyword evidence="2 4" id="KW-0067">ATP-binding</keyword>
<proteinExistence type="predicted"/>
<dbReference type="GO" id="GO:0016887">
    <property type="term" value="F:ATP hydrolysis activity"/>
    <property type="evidence" value="ECO:0007669"/>
    <property type="project" value="InterPro"/>
</dbReference>
<feature type="domain" description="ABC transporter" evidence="3">
    <location>
        <begin position="9"/>
        <end position="231"/>
    </location>
</feature>